<dbReference type="AlphaFoldDB" id="K0KIM7"/>
<dbReference type="PANTHER" id="PTHR31679">
    <property type="entry name" value="PEROXISOMAL MEMBRANE PROTEIN PEX30-RELATED"/>
    <property type="match status" value="1"/>
</dbReference>
<evidence type="ECO:0000313" key="9">
    <source>
        <dbReference type="Proteomes" id="UP000009328"/>
    </source>
</evidence>
<accession>K0KIM7</accession>
<evidence type="ECO:0000256" key="5">
    <source>
        <dbReference type="ARBA" id="ARBA00023140"/>
    </source>
</evidence>
<feature type="transmembrane region" description="Helical" evidence="6">
    <location>
        <begin position="89"/>
        <end position="114"/>
    </location>
</feature>
<dbReference type="InterPro" id="IPR006614">
    <property type="entry name" value="Peroxin/Ferlin"/>
</dbReference>
<dbReference type="STRING" id="1206466.K0KIM7"/>
<evidence type="ECO:0000256" key="2">
    <source>
        <dbReference type="ARBA" id="ARBA00022692"/>
    </source>
</evidence>
<dbReference type="InterPro" id="IPR010482">
    <property type="entry name" value="TECPR1-like_DysF"/>
</dbReference>
<dbReference type="Proteomes" id="UP000009328">
    <property type="component" value="Unassembled WGS sequence"/>
</dbReference>
<dbReference type="GO" id="GO:0007031">
    <property type="term" value="P:peroxisome organization"/>
    <property type="evidence" value="ECO:0007669"/>
    <property type="project" value="UniProtKB-ARBA"/>
</dbReference>
<comment type="caution">
    <text evidence="8">The sequence shown here is derived from an EMBL/GenBank/DDBJ whole genome shotgun (WGS) entry which is preliminary data.</text>
</comment>
<dbReference type="GO" id="GO:0005778">
    <property type="term" value="C:peroxisomal membrane"/>
    <property type="evidence" value="ECO:0007669"/>
    <property type="project" value="UniProtKB-SubCell"/>
</dbReference>
<dbReference type="SMART" id="SM00693">
    <property type="entry name" value="DysFN"/>
    <property type="match status" value="1"/>
</dbReference>
<evidence type="ECO:0000313" key="8">
    <source>
        <dbReference type="EMBL" id="CCH45070.1"/>
    </source>
</evidence>
<dbReference type="HOGENOM" id="CLU_016397_0_0_1"/>
<keyword evidence="2 6" id="KW-0812">Transmembrane</keyword>
<keyword evidence="4 6" id="KW-0472">Membrane</keyword>
<dbReference type="eggNOG" id="ENOG502QU0V">
    <property type="taxonomic scope" value="Eukaryota"/>
</dbReference>
<sequence>MPSKGPTSNESKTTKTDKEETIMTSITSAFTPIPTSHSRRSVPLVSTTSPLITSILYKIFPILIIFNTTLDFITWTSHDPFMNFIYHSMLYLLIFYYDVTIYFFFVPILTVLVISSINHYVNSVYIHVNEEEPTLEEIVDTLDNFTTRVDILLEPFRAVQISYLKLLNFLFMITPVHLVLMKYFLQPKTFLLSITIMITTFHSLWFQATLKILWRSLFVRNIFSFFIGTNTAHFYNNYRILNETKISNDKNGKIIQFQIIENQRRWVGLGWSDKLLPYERANFTNEALQETSSPDSFLFPFNSKQWQWLEEKWNIDLKFCDNKNKDGWKYFDNYWQSGQTSDSITSYTRSRKWTRKAVLISEKTKSTSK</sequence>
<keyword evidence="9" id="KW-1185">Reference proteome</keyword>
<keyword evidence="3 6" id="KW-1133">Transmembrane helix</keyword>
<evidence type="ECO:0000256" key="1">
    <source>
        <dbReference type="ARBA" id="ARBA00004585"/>
    </source>
</evidence>
<feature type="transmembrane region" description="Helical" evidence="6">
    <location>
        <begin position="191"/>
        <end position="214"/>
    </location>
</feature>
<proteinExistence type="predicted"/>
<feature type="transmembrane region" description="Helical" evidence="6">
    <location>
        <begin position="166"/>
        <end position="185"/>
    </location>
</feature>
<dbReference type="PANTHER" id="PTHR31679:SF2">
    <property type="entry name" value="PEROXISOMAL MEMBRANE PROTEIN PEX30-RELATED"/>
    <property type="match status" value="1"/>
</dbReference>
<evidence type="ECO:0000256" key="3">
    <source>
        <dbReference type="ARBA" id="ARBA00022989"/>
    </source>
</evidence>
<evidence type="ECO:0000256" key="4">
    <source>
        <dbReference type="ARBA" id="ARBA00023136"/>
    </source>
</evidence>
<evidence type="ECO:0000256" key="6">
    <source>
        <dbReference type="SAM" id="Phobius"/>
    </source>
</evidence>
<evidence type="ECO:0000259" key="7">
    <source>
        <dbReference type="SMART" id="SM00693"/>
    </source>
</evidence>
<dbReference type="Pfam" id="PF06398">
    <property type="entry name" value="Pex24p"/>
    <property type="match status" value="1"/>
</dbReference>
<reference evidence="8 9" key="1">
    <citation type="journal article" date="2012" name="Eukaryot. Cell">
        <title>Draft genome sequence of Wickerhamomyces ciferrii NRRL Y-1031 F-60-10.</title>
        <authorList>
            <person name="Schneider J."/>
            <person name="Andrea H."/>
            <person name="Blom J."/>
            <person name="Jaenicke S."/>
            <person name="Ruckert C."/>
            <person name="Schorsch C."/>
            <person name="Szczepanowski R."/>
            <person name="Farwick M."/>
            <person name="Goesmann A."/>
            <person name="Puhler A."/>
            <person name="Schaffer S."/>
            <person name="Tauch A."/>
            <person name="Kohler T."/>
            <person name="Brinkrolf K."/>
        </authorList>
    </citation>
    <scope>NUCLEOTIDE SEQUENCE [LARGE SCALE GENOMIC DNA]</scope>
    <source>
        <strain evidence="9">ATCC 14091 / BCRC 22168 / CBS 111 / JCM 3599 / NBRC 0793 / NRRL Y-1031 F-60-10</strain>
    </source>
</reference>
<organism evidence="8 9">
    <name type="scientific">Wickerhamomyces ciferrii (strain ATCC 14091 / BCRC 22168 / CBS 111 / JCM 3599 / NBRC 0793 / NRRL Y-1031 F-60-10)</name>
    <name type="common">Yeast</name>
    <name type="synonym">Pichia ciferrii</name>
    <dbReference type="NCBI Taxonomy" id="1206466"/>
    <lineage>
        <taxon>Eukaryota</taxon>
        <taxon>Fungi</taxon>
        <taxon>Dikarya</taxon>
        <taxon>Ascomycota</taxon>
        <taxon>Saccharomycotina</taxon>
        <taxon>Saccharomycetes</taxon>
        <taxon>Phaffomycetales</taxon>
        <taxon>Wickerhamomycetaceae</taxon>
        <taxon>Wickerhamomyces</taxon>
    </lineage>
</organism>
<gene>
    <name evidence="8" type="ORF">BN7_4648</name>
</gene>
<dbReference type="InParanoid" id="K0KIM7"/>
<name>K0KIM7_WICCF</name>
<comment type="subcellular location">
    <subcellularLocation>
        <location evidence="1">Peroxisome membrane</location>
        <topology evidence="1">Multi-pass membrane protein</topology>
    </subcellularLocation>
</comment>
<protein>
    <submittedName>
        <fullName evidence="8">Peroxisomal membrane protein PEX31</fullName>
    </submittedName>
</protein>
<dbReference type="InterPro" id="IPR052646">
    <property type="entry name" value="Peroxisomal_PEX28-32"/>
</dbReference>
<feature type="domain" description="Peroxin/Ferlin" evidence="7">
    <location>
        <begin position="252"/>
        <end position="316"/>
    </location>
</feature>
<feature type="transmembrane region" description="Helical" evidence="6">
    <location>
        <begin position="55"/>
        <end position="77"/>
    </location>
</feature>
<keyword evidence="5" id="KW-0576">Peroxisome</keyword>
<dbReference type="EMBL" id="CAIF01000179">
    <property type="protein sequence ID" value="CCH45070.1"/>
    <property type="molecule type" value="Genomic_DNA"/>
</dbReference>